<comment type="caution">
    <text evidence="2">The sequence shown here is derived from an EMBL/GenBank/DDBJ whole genome shotgun (WGS) entry which is preliminary data.</text>
</comment>
<accession>A0A5J4TMG3</accession>
<name>A0A5J4TMG3_9EUKA</name>
<feature type="region of interest" description="Disordered" evidence="1">
    <location>
        <begin position="187"/>
        <end position="211"/>
    </location>
</feature>
<protein>
    <submittedName>
        <fullName evidence="2">Uncharacterized protein</fullName>
    </submittedName>
</protein>
<feature type="region of interest" description="Disordered" evidence="1">
    <location>
        <begin position="1"/>
        <end position="58"/>
    </location>
</feature>
<feature type="compositionally biased region" description="Basic and acidic residues" evidence="1">
    <location>
        <begin position="187"/>
        <end position="196"/>
    </location>
</feature>
<organism evidence="2 3">
    <name type="scientific">Streblomastix strix</name>
    <dbReference type="NCBI Taxonomy" id="222440"/>
    <lineage>
        <taxon>Eukaryota</taxon>
        <taxon>Metamonada</taxon>
        <taxon>Preaxostyla</taxon>
        <taxon>Oxymonadida</taxon>
        <taxon>Streblomastigidae</taxon>
        <taxon>Streblomastix</taxon>
    </lineage>
</organism>
<feature type="compositionally biased region" description="Polar residues" evidence="1">
    <location>
        <begin position="1"/>
        <end position="31"/>
    </location>
</feature>
<sequence>MLNWSPYTQATMNQKQHAQKDSTSASKQTGVGKQDPKLNSFIQPHRPAFPPQKRPNPNSLLQHYYQVQQKHFAELHQNLSKQLPEISQCGGNKQENDQILRMSVSDIGNAFAEFNQGIQSIHDREHILEAQEQLEDDGGAEDVDSLIFKNKNRNKFRKVRMFRFDHQEQDSASRAKEAIINRLEDPETVERRRREEEEREWMNNYQAMDIR</sequence>
<dbReference type="EMBL" id="SNRW01027990">
    <property type="protein sequence ID" value="KAA6359696.1"/>
    <property type="molecule type" value="Genomic_DNA"/>
</dbReference>
<reference evidence="2 3" key="1">
    <citation type="submission" date="2019-03" db="EMBL/GenBank/DDBJ databases">
        <title>Single cell metagenomics reveals metabolic interactions within the superorganism composed of flagellate Streblomastix strix and complex community of Bacteroidetes bacteria on its surface.</title>
        <authorList>
            <person name="Treitli S.C."/>
            <person name="Kolisko M."/>
            <person name="Husnik F."/>
            <person name="Keeling P."/>
            <person name="Hampl V."/>
        </authorList>
    </citation>
    <scope>NUCLEOTIDE SEQUENCE [LARGE SCALE GENOMIC DNA]</scope>
    <source>
        <strain evidence="2">ST1C</strain>
    </source>
</reference>
<proteinExistence type="predicted"/>
<dbReference type="AlphaFoldDB" id="A0A5J4TMG3"/>
<evidence type="ECO:0000313" key="2">
    <source>
        <dbReference type="EMBL" id="KAA6359696.1"/>
    </source>
</evidence>
<gene>
    <name evidence="2" type="ORF">EZS28_044778</name>
</gene>
<evidence type="ECO:0000313" key="3">
    <source>
        <dbReference type="Proteomes" id="UP000324800"/>
    </source>
</evidence>
<evidence type="ECO:0000256" key="1">
    <source>
        <dbReference type="SAM" id="MobiDB-lite"/>
    </source>
</evidence>
<dbReference type="Proteomes" id="UP000324800">
    <property type="component" value="Unassembled WGS sequence"/>
</dbReference>